<comment type="caution">
    <text evidence="1">The sequence shown here is derived from an EMBL/GenBank/DDBJ whole genome shotgun (WGS) entry which is preliminary data.</text>
</comment>
<evidence type="ECO:0000313" key="2">
    <source>
        <dbReference type="Proteomes" id="UP000247515"/>
    </source>
</evidence>
<name>A0ABX5MN10_9BURK</name>
<dbReference type="Proteomes" id="UP000247515">
    <property type="component" value="Unassembled WGS sequence"/>
</dbReference>
<dbReference type="RefSeq" id="WP_110328048.1">
    <property type="nucleotide sequence ID" value="NZ_QJJV01000012.1"/>
</dbReference>
<accession>A0ABX5MN10</accession>
<reference evidence="1 2" key="1">
    <citation type="submission" date="2018-05" db="EMBL/GenBank/DDBJ databases">
        <title>Genomic Encyclopedia of Type Strains, Phase IV (KMG-V): Genome sequencing to study the core and pangenomes of soil and plant-associated prokaryotes.</title>
        <authorList>
            <person name="Whitman W."/>
        </authorList>
    </citation>
    <scope>NUCLEOTIDE SEQUENCE [LARGE SCALE GENOMIC DNA]</scope>
    <source>
        <strain evidence="1 2">SIr-6563</strain>
    </source>
</reference>
<organism evidence="1 2">
    <name type="scientific">Paraburkholderia tropica</name>
    <dbReference type="NCBI Taxonomy" id="92647"/>
    <lineage>
        <taxon>Bacteria</taxon>
        <taxon>Pseudomonadati</taxon>
        <taxon>Pseudomonadota</taxon>
        <taxon>Betaproteobacteria</taxon>
        <taxon>Burkholderiales</taxon>
        <taxon>Burkholderiaceae</taxon>
        <taxon>Paraburkholderia</taxon>
    </lineage>
</organism>
<keyword evidence="2" id="KW-1185">Reference proteome</keyword>
<gene>
    <name evidence="1" type="ORF">C7400_112111</name>
</gene>
<sequence length="159" mass="16205">MNLKAIFQKVFPWIKSEAKSVETRIDVGAHLTEQDVKELADSIRAAVDARLSGLGAAVSAEMDARLTADTALAAQINPVIAASSVSVLDQATGAGWTISKDGIFSITNSTTEADMSNINVAIQIALALKANDPSLTDAAVQAAANAALAAAYPAAAPAA</sequence>
<dbReference type="EMBL" id="QJJV01000012">
    <property type="protein sequence ID" value="PXX14500.1"/>
    <property type="molecule type" value="Genomic_DNA"/>
</dbReference>
<protein>
    <submittedName>
        <fullName evidence="1">Uncharacterized protein</fullName>
    </submittedName>
</protein>
<evidence type="ECO:0000313" key="1">
    <source>
        <dbReference type="EMBL" id="PXX14500.1"/>
    </source>
</evidence>
<proteinExistence type="predicted"/>